<keyword evidence="8" id="KW-1185">Reference proteome</keyword>
<sequence length="454" mass="52414">MAVAELALKERINAYEQLFDKLDLGIRVIDRDRRPLIYNTKMRAIESMTLSDFTDRPFMDVFQFRDEKESRLIQALKYEHSVEDKKQTYFNAQGEVITTINHVYPLLEGGKVIAAVEIAKDVSRMEQILRDKRTNEEGTRFQFQDLLGESDRFMEVIAQAKHSARTSSPVLIIGETGTGKELFAQSIHQQSDRDTKPFVTQNCAALPESLVEGILFGTAKGAFTGAVDRPGLFEQADGGTLLLDEINALPYHLQPKLLRVLQEKKVVRIGEAKERSVNVRLMATLNEDPIKAIDEQRLRQDLYYRLSVVSLFIPPLRERDDDITTLARFFLRKYNNRFQLKVERLTEEALHLLRLYNWPGNVRELEHTIEGAMNFLSEETVMDVHHLPSHLRLRQSEKTDISAQTKPLPEQMAMFEQHLITNAMERHTDNVTQAAKSLGISRQRLQYKLDKYRK</sequence>
<dbReference type="Pfam" id="PF02954">
    <property type="entry name" value="HTH_8"/>
    <property type="match status" value="1"/>
</dbReference>
<dbReference type="GO" id="GO:0006355">
    <property type="term" value="P:regulation of DNA-templated transcription"/>
    <property type="evidence" value="ECO:0007669"/>
    <property type="project" value="InterPro"/>
</dbReference>
<dbReference type="SUPFAM" id="SSF46689">
    <property type="entry name" value="Homeodomain-like"/>
    <property type="match status" value="1"/>
</dbReference>
<evidence type="ECO:0000256" key="3">
    <source>
        <dbReference type="ARBA" id="ARBA00023015"/>
    </source>
</evidence>
<keyword evidence="3" id="KW-0805">Transcription regulation</keyword>
<dbReference type="GO" id="GO:0043565">
    <property type="term" value="F:sequence-specific DNA binding"/>
    <property type="evidence" value="ECO:0007669"/>
    <property type="project" value="InterPro"/>
</dbReference>
<dbReference type="Proteomes" id="UP000252100">
    <property type="component" value="Chromosome"/>
</dbReference>
<dbReference type="InterPro" id="IPR035965">
    <property type="entry name" value="PAS-like_dom_sf"/>
</dbReference>
<keyword evidence="2" id="KW-0067">ATP-binding</keyword>
<dbReference type="PROSITE" id="PS00688">
    <property type="entry name" value="SIGMA54_INTERACT_3"/>
    <property type="match status" value="1"/>
</dbReference>
<evidence type="ECO:0000259" key="6">
    <source>
        <dbReference type="PROSITE" id="PS50045"/>
    </source>
</evidence>
<dbReference type="PANTHER" id="PTHR32071:SF74">
    <property type="entry name" value="TRANSCRIPTIONAL ACTIVATOR ROCR"/>
    <property type="match status" value="1"/>
</dbReference>
<dbReference type="InterPro" id="IPR009057">
    <property type="entry name" value="Homeodomain-like_sf"/>
</dbReference>
<dbReference type="FunFam" id="3.40.50.300:FF:000006">
    <property type="entry name" value="DNA-binding transcriptional regulator NtrC"/>
    <property type="match status" value="1"/>
</dbReference>
<protein>
    <submittedName>
        <fullName evidence="7">PAS domain S-box protein</fullName>
    </submittedName>
</protein>
<keyword evidence="4" id="KW-0238">DNA-binding</keyword>
<dbReference type="KEGG" id="rue:DT065_18570"/>
<dbReference type="InterPro" id="IPR013656">
    <property type="entry name" value="PAS_4"/>
</dbReference>
<dbReference type="Pfam" id="PF25601">
    <property type="entry name" value="AAA_lid_14"/>
    <property type="match status" value="1"/>
</dbReference>
<dbReference type="AlphaFoldDB" id="A0A345C3J7"/>
<evidence type="ECO:0000313" key="7">
    <source>
        <dbReference type="EMBL" id="AXF57778.1"/>
    </source>
</evidence>
<dbReference type="InterPro" id="IPR002197">
    <property type="entry name" value="HTH_Fis"/>
</dbReference>
<dbReference type="Pfam" id="PF00158">
    <property type="entry name" value="Sigma54_activat"/>
    <property type="match status" value="1"/>
</dbReference>
<dbReference type="InterPro" id="IPR000014">
    <property type="entry name" value="PAS"/>
</dbReference>
<organism evidence="7 8">
    <name type="scientific">Salicibibacter kimchii</name>
    <dbReference type="NCBI Taxonomy" id="2099786"/>
    <lineage>
        <taxon>Bacteria</taxon>
        <taxon>Bacillati</taxon>
        <taxon>Bacillota</taxon>
        <taxon>Bacilli</taxon>
        <taxon>Bacillales</taxon>
        <taxon>Bacillaceae</taxon>
        <taxon>Salicibibacter</taxon>
    </lineage>
</organism>
<dbReference type="InterPro" id="IPR025662">
    <property type="entry name" value="Sigma_54_int_dom_ATP-bd_1"/>
</dbReference>
<dbReference type="Gene3D" id="1.10.8.60">
    <property type="match status" value="1"/>
</dbReference>
<name>A0A345C3J7_9BACI</name>
<evidence type="ECO:0000313" key="8">
    <source>
        <dbReference type="Proteomes" id="UP000252100"/>
    </source>
</evidence>
<dbReference type="SUPFAM" id="SSF55785">
    <property type="entry name" value="PYP-like sensor domain (PAS domain)"/>
    <property type="match status" value="1"/>
</dbReference>
<dbReference type="PROSITE" id="PS00675">
    <property type="entry name" value="SIGMA54_INTERACT_1"/>
    <property type="match status" value="1"/>
</dbReference>
<dbReference type="Gene3D" id="1.10.10.60">
    <property type="entry name" value="Homeodomain-like"/>
    <property type="match status" value="1"/>
</dbReference>
<dbReference type="SUPFAM" id="SSF52540">
    <property type="entry name" value="P-loop containing nucleoside triphosphate hydrolases"/>
    <property type="match status" value="1"/>
</dbReference>
<proteinExistence type="predicted"/>
<keyword evidence="1" id="KW-0547">Nucleotide-binding</keyword>
<reference evidence="7 8" key="1">
    <citation type="journal article" date="2018" name="J. Microbiol.">
        <title>Salicibibacter kimchii gen. nov., sp. nov., a moderately halophilic and alkalitolerant bacterium in the family Bacillaceae, isolated from kimchi.</title>
        <authorList>
            <person name="Jang J.Y."/>
            <person name="Oh Y.J."/>
            <person name="Lim S.K."/>
            <person name="Park H.K."/>
            <person name="Lee C."/>
            <person name="Kim J.Y."/>
            <person name="Lee M.A."/>
            <person name="Choi H.J."/>
        </authorList>
    </citation>
    <scope>NUCLEOTIDE SEQUENCE [LARGE SCALE GENOMIC DNA]</scope>
    <source>
        <strain evidence="7 8">NKC1-1</strain>
    </source>
</reference>
<dbReference type="PANTHER" id="PTHR32071">
    <property type="entry name" value="TRANSCRIPTIONAL REGULATORY PROTEIN"/>
    <property type="match status" value="1"/>
</dbReference>
<dbReference type="NCBIfam" id="TIGR00229">
    <property type="entry name" value="sensory_box"/>
    <property type="match status" value="1"/>
</dbReference>
<dbReference type="InterPro" id="IPR025944">
    <property type="entry name" value="Sigma_54_int_dom_CS"/>
</dbReference>
<evidence type="ECO:0000256" key="4">
    <source>
        <dbReference type="ARBA" id="ARBA00023125"/>
    </source>
</evidence>
<dbReference type="Pfam" id="PF08448">
    <property type="entry name" value="PAS_4"/>
    <property type="match status" value="1"/>
</dbReference>
<dbReference type="CDD" id="cd00009">
    <property type="entry name" value="AAA"/>
    <property type="match status" value="1"/>
</dbReference>
<dbReference type="InterPro" id="IPR002078">
    <property type="entry name" value="Sigma_54_int"/>
</dbReference>
<evidence type="ECO:0000256" key="2">
    <source>
        <dbReference type="ARBA" id="ARBA00022840"/>
    </source>
</evidence>
<gene>
    <name evidence="7" type="ORF">DT065_18570</name>
</gene>
<dbReference type="EMBL" id="CP031092">
    <property type="protein sequence ID" value="AXF57778.1"/>
    <property type="molecule type" value="Genomic_DNA"/>
</dbReference>
<feature type="domain" description="Sigma-54 factor interaction" evidence="6">
    <location>
        <begin position="146"/>
        <end position="374"/>
    </location>
</feature>
<dbReference type="GO" id="GO:0005524">
    <property type="term" value="F:ATP binding"/>
    <property type="evidence" value="ECO:0007669"/>
    <property type="project" value="UniProtKB-KW"/>
</dbReference>
<dbReference type="InterPro" id="IPR027417">
    <property type="entry name" value="P-loop_NTPase"/>
</dbReference>
<dbReference type="SMART" id="SM00382">
    <property type="entry name" value="AAA"/>
    <property type="match status" value="1"/>
</dbReference>
<dbReference type="InterPro" id="IPR058031">
    <property type="entry name" value="AAA_lid_NorR"/>
</dbReference>
<dbReference type="OrthoDB" id="9771372at2"/>
<dbReference type="PROSITE" id="PS00676">
    <property type="entry name" value="SIGMA54_INTERACT_2"/>
    <property type="match status" value="1"/>
</dbReference>
<dbReference type="Gene3D" id="3.30.450.20">
    <property type="entry name" value="PAS domain"/>
    <property type="match status" value="1"/>
</dbReference>
<dbReference type="PROSITE" id="PS50045">
    <property type="entry name" value="SIGMA54_INTERACT_4"/>
    <property type="match status" value="1"/>
</dbReference>
<accession>A0A345C3J7</accession>
<dbReference type="InterPro" id="IPR003593">
    <property type="entry name" value="AAA+_ATPase"/>
</dbReference>
<keyword evidence="5" id="KW-0804">Transcription</keyword>
<evidence type="ECO:0000256" key="5">
    <source>
        <dbReference type="ARBA" id="ARBA00023163"/>
    </source>
</evidence>
<dbReference type="Gene3D" id="3.40.50.300">
    <property type="entry name" value="P-loop containing nucleotide triphosphate hydrolases"/>
    <property type="match status" value="1"/>
</dbReference>
<dbReference type="PRINTS" id="PR01590">
    <property type="entry name" value="HTHFIS"/>
</dbReference>
<evidence type="ECO:0000256" key="1">
    <source>
        <dbReference type="ARBA" id="ARBA00022741"/>
    </source>
</evidence>
<dbReference type="InterPro" id="IPR025943">
    <property type="entry name" value="Sigma_54_int_dom_ATP-bd_2"/>
</dbReference>